<dbReference type="GO" id="GO:0005664">
    <property type="term" value="C:nuclear origin of replication recognition complex"/>
    <property type="evidence" value="ECO:0007669"/>
    <property type="project" value="InterPro"/>
</dbReference>
<comment type="caution">
    <text evidence="2">The sequence shown here is derived from an EMBL/GenBank/DDBJ whole genome shotgun (WGS) entry which is preliminary data.</text>
</comment>
<dbReference type="GO" id="GO:0006270">
    <property type="term" value="P:DNA replication initiation"/>
    <property type="evidence" value="ECO:0007669"/>
    <property type="project" value="TreeGrafter"/>
</dbReference>
<dbReference type="Gene3D" id="1.10.472.10">
    <property type="entry name" value="Cyclin-like"/>
    <property type="match status" value="1"/>
</dbReference>
<reference evidence="2 3" key="1">
    <citation type="journal article" date="2011" name="Genome Res.">
        <title>Phylogeny-wide analysis of social amoeba genomes highlights ancient origins for complex intercellular communication.</title>
        <authorList>
            <person name="Heidel A.J."/>
            <person name="Lawal H.M."/>
            <person name="Felder M."/>
            <person name="Schilde C."/>
            <person name="Helps N.R."/>
            <person name="Tunggal B."/>
            <person name="Rivero F."/>
            <person name="John U."/>
            <person name="Schleicher M."/>
            <person name="Eichinger L."/>
            <person name="Platzer M."/>
            <person name="Noegel A.A."/>
            <person name="Schaap P."/>
            <person name="Gloeckner G."/>
        </authorList>
    </citation>
    <scope>NUCLEOTIDE SEQUENCE [LARGE SCALE GENOMIC DNA]</scope>
    <source>
        <strain evidence="3">ATCC 26659 / Pp 5 / PN500</strain>
    </source>
</reference>
<accession>D3B076</accession>
<dbReference type="InterPro" id="IPR020529">
    <property type="entry name" value="ORC6_met/pln"/>
</dbReference>
<proteinExistence type="predicted"/>
<dbReference type="Proteomes" id="UP000001396">
    <property type="component" value="Unassembled WGS sequence"/>
</dbReference>
<evidence type="ECO:0000259" key="1">
    <source>
        <dbReference type="Pfam" id="PF21913"/>
    </source>
</evidence>
<name>D3B076_HETP5</name>
<dbReference type="OMA" id="VIINIHC"/>
<dbReference type="STRING" id="670386.D3B076"/>
<sequence>MSYGDVDTIITELSESLGLTKHKKIISKAKELMRRSNSKSPSIGASEFCKPSAFAGNATKMFYNAVKLIQNQLGIPRHRTVAQVLSNIPDIKSGIPELIEQTEHLLELYKKKFAGGDTQLQKQYLDFENVEFTCAALYTMFQQNGMNADSFIDKLLIQCKMVDKNEFDRIVKDIKNYCYDGVPTVQTTKVKTPPKKQPALLKLNLKRPREDDKKDIPIENNNNKSEVEPITKINISNTNNNNNNNNSISISSTNINIIESESLTIQDKKQPNNNIVNIDGSISVQEERAVFKKRKDDNFKEWCTKRI</sequence>
<dbReference type="Pfam" id="PF21913">
    <property type="entry name" value="ORC6_2nd"/>
    <property type="match status" value="1"/>
</dbReference>
<feature type="domain" description="ORC6 second cyclin-like" evidence="1">
    <location>
        <begin position="91"/>
        <end position="176"/>
    </location>
</feature>
<keyword evidence="3" id="KW-1185">Reference proteome</keyword>
<dbReference type="PANTHER" id="PTHR13394">
    <property type="entry name" value="ORIGIN RECOGNITION COMPLEX SUBUNIT 6"/>
    <property type="match status" value="1"/>
</dbReference>
<dbReference type="GeneID" id="31357221"/>
<dbReference type="AlphaFoldDB" id="D3B076"/>
<dbReference type="EMBL" id="ADBJ01000008">
    <property type="protein sequence ID" value="EFA84700.1"/>
    <property type="molecule type" value="Genomic_DNA"/>
</dbReference>
<protein>
    <recommendedName>
        <fullName evidence="1">ORC6 second cyclin-like domain-containing protein</fullName>
    </recommendedName>
</protein>
<evidence type="ECO:0000313" key="2">
    <source>
        <dbReference type="EMBL" id="EFA84700.1"/>
    </source>
</evidence>
<dbReference type="RefSeq" id="XP_020436813.1">
    <property type="nucleotide sequence ID" value="XM_020572696.1"/>
</dbReference>
<dbReference type="InParanoid" id="D3B076"/>
<organism evidence="2 3">
    <name type="scientific">Heterostelium pallidum (strain ATCC 26659 / Pp 5 / PN500)</name>
    <name type="common">Cellular slime mold</name>
    <name type="synonym">Polysphondylium pallidum</name>
    <dbReference type="NCBI Taxonomy" id="670386"/>
    <lineage>
        <taxon>Eukaryota</taxon>
        <taxon>Amoebozoa</taxon>
        <taxon>Evosea</taxon>
        <taxon>Eumycetozoa</taxon>
        <taxon>Dictyostelia</taxon>
        <taxon>Acytosteliales</taxon>
        <taxon>Acytosteliaceae</taxon>
        <taxon>Heterostelium</taxon>
    </lineage>
</organism>
<dbReference type="CDD" id="cd11583">
    <property type="entry name" value="Orc6_mid"/>
    <property type="match status" value="1"/>
</dbReference>
<evidence type="ECO:0000313" key="3">
    <source>
        <dbReference type="Proteomes" id="UP000001396"/>
    </source>
</evidence>
<gene>
    <name evidence="2" type="ORF">PPL_01692</name>
</gene>
<dbReference type="InterPro" id="IPR054113">
    <property type="entry name" value="ORC6_cyclin-like_2nd"/>
</dbReference>
<dbReference type="PANTHER" id="PTHR13394:SF0">
    <property type="entry name" value="ORIGIN RECOGNITION COMPLEX SUBUNIT 6"/>
    <property type="match status" value="1"/>
</dbReference>